<dbReference type="FunFam" id="1.25.10.10:FF:001826">
    <property type="entry name" value="Uncharacterized protein"/>
    <property type="match status" value="1"/>
</dbReference>
<evidence type="ECO:0000313" key="2">
    <source>
        <dbReference type="Proteomes" id="UP000001542"/>
    </source>
</evidence>
<dbReference type="InParanoid" id="A2DLB1"/>
<protein>
    <recommendedName>
        <fullName evidence="3">Importin N-terminal domain-containing protein</fullName>
    </recommendedName>
</protein>
<gene>
    <name evidence="1" type="ORF">TVAG_267610</name>
</gene>
<dbReference type="SUPFAM" id="SSF48371">
    <property type="entry name" value="ARM repeat"/>
    <property type="match status" value="1"/>
</dbReference>
<dbReference type="GO" id="GO:0005737">
    <property type="term" value="C:cytoplasm"/>
    <property type="evidence" value="ECO:0000318"/>
    <property type="project" value="GO_Central"/>
</dbReference>
<proteinExistence type="predicted"/>
<dbReference type="VEuPathDB" id="TrichDB:TVAGG3_0714680"/>
<dbReference type="GO" id="GO:0061608">
    <property type="term" value="F:nuclear import signal receptor activity"/>
    <property type="evidence" value="ECO:0000318"/>
    <property type="project" value="GO_Central"/>
</dbReference>
<evidence type="ECO:0000313" key="1">
    <source>
        <dbReference type="EMBL" id="EAY18729.1"/>
    </source>
</evidence>
<evidence type="ECO:0008006" key="3">
    <source>
        <dbReference type="Google" id="ProtNLM"/>
    </source>
</evidence>
<reference evidence="1" key="2">
    <citation type="journal article" date="2007" name="Science">
        <title>Draft genome sequence of the sexually transmitted pathogen Trichomonas vaginalis.</title>
        <authorList>
            <person name="Carlton J.M."/>
            <person name="Hirt R.P."/>
            <person name="Silva J.C."/>
            <person name="Delcher A.L."/>
            <person name="Schatz M."/>
            <person name="Zhao Q."/>
            <person name="Wortman J.R."/>
            <person name="Bidwell S.L."/>
            <person name="Alsmark U.C.M."/>
            <person name="Besteiro S."/>
            <person name="Sicheritz-Ponten T."/>
            <person name="Noel C.J."/>
            <person name="Dacks J.B."/>
            <person name="Foster P.G."/>
            <person name="Simillion C."/>
            <person name="Van de Peer Y."/>
            <person name="Miranda-Saavedra D."/>
            <person name="Barton G.J."/>
            <person name="Westrop G.D."/>
            <person name="Mueller S."/>
            <person name="Dessi D."/>
            <person name="Fiori P.L."/>
            <person name="Ren Q."/>
            <person name="Paulsen I."/>
            <person name="Zhang H."/>
            <person name="Bastida-Corcuera F.D."/>
            <person name="Simoes-Barbosa A."/>
            <person name="Brown M.T."/>
            <person name="Hayes R.D."/>
            <person name="Mukherjee M."/>
            <person name="Okumura C.Y."/>
            <person name="Schneider R."/>
            <person name="Smith A.J."/>
            <person name="Vanacova S."/>
            <person name="Villalvazo M."/>
            <person name="Haas B.J."/>
            <person name="Pertea M."/>
            <person name="Feldblyum T.V."/>
            <person name="Utterback T.R."/>
            <person name="Shu C.L."/>
            <person name="Osoegawa K."/>
            <person name="de Jong P.J."/>
            <person name="Hrdy I."/>
            <person name="Horvathova L."/>
            <person name="Zubacova Z."/>
            <person name="Dolezal P."/>
            <person name="Malik S.B."/>
            <person name="Logsdon J.M. Jr."/>
            <person name="Henze K."/>
            <person name="Gupta A."/>
            <person name="Wang C.C."/>
            <person name="Dunne R.L."/>
            <person name="Upcroft J.A."/>
            <person name="Upcroft P."/>
            <person name="White O."/>
            <person name="Salzberg S.L."/>
            <person name="Tang P."/>
            <person name="Chiu C.-H."/>
            <person name="Lee Y.-S."/>
            <person name="Embley T.M."/>
            <person name="Coombs G.H."/>
            <person name="Mottram J.C."/>
            <person name="Tachezy J."/>
            <person name="Fraser-Liggett C.M."/>
            <person name="Johnson P.J."/>
        </authorList>
    </citation>
    <scope>NUCLEOTIDE SEQUENCE [LARGE SCALE GENOMIC DNA]</scope>
    <source>
        <strain evidence="1">G3</strain>
    </source>
</reference>
<dbReference type="GO" id="GO:0005634">
    <property type="term" value="C:nucleus"/>
    <property type="evidence" value="ECO:0000318"/>
    <property type="project" value="GO_Central"/>
</dbReference>
<accession>A2DLB1</accession>
<dbReference type="InterPro" id="IPR011989">
    <property type="entry name" value="ARM-like"/>
</dbReference>
<name>A2DLB1_TRIV3</name>
<dbReference type="Gene3D" id="1.25.10.10">
    <property type="entry name" value="Leucine-rich Repeat Variant"/>
    <property type="match status" value="3"/>
</dbReference>
<sequence>MNSFDFLHNLFNDIRSGDNNRIGQATGEILEFLKTKEEAIQILFMLLQTDKNDIYLKYASIFLHSEIRKYKSTFDSTFISELQNQFCQTIISIQNDHVVRMLCDDAALMAIDGTEFGPIPNLIQQLIQNANTISTSLYLISQIAINTSFDEELPFISELLSQICEFAVHSERNIRIEAMKLLSVLISRPYMDDIDETGIIGNIILNSLNLCLTYMNTDESLAVMELIKSVSMFSLTSIDEYENQYLEILINIMNNSEIIMEIRIYACLAYIEAIKASIDEIQDELPLLVDKIFDLAVEIYLYDPYGGFYRITDQLITMLSESDVLNSPQEEEEGSNSLSDYIFMKSHEFITDEQENDLRFARILVGLSAINFLISADTELIYQHEQEIIDFVVSGIQTGEEEIIENCAEIVITICNCIPDNCAEYIGVLTPLLLSNLQVNQVLNSLSSLFDSSSIPPPNIEEVLDMLIQSLSVLPKELQGDILFVIASALSKCSSSAGQYYERIKSVLHEAINEDSYLRSGAIRCFSIFASQSPAFLQGDLDSIIDLIIQILQEDEIDNRITSNNCICSIASNFPLSIAPKIEVIADSLISQLSYEYKPDENEETIAQMMDDNNSTEEMSKEDLRTMEIKNMKNSALSALSILSLYLPEQMIEIIDGVRQMFFDLFDTANNELLDLVCSCLVNIAEGFMKVNSDVLPICHFLIENLNGNSSADCEGSATILEAITNILTIGGRQLVEVLLNDIHAILFPILNLERSKWTKKGEVAPLLYQSCLACYETIIESLGSDCVEFASQYSELILQTAISNKNSNVYAAHAIIRLAEQINNSDLAQKVLDTPLKVLKKPNIEKKVISLQCLSISFRCFPSLFGISENFISQLVQMIMETLQSLQENGESNKLVEQMIETAFVLSIYVNSQLFSHQTLSEMVSKLVSMHEINCIQTLSSFALFCMQNGFNEVIENNLINISLLTFSSEDYDFRKVQNDAKVALKPIAEAAISNGNIEVLKGNEYKYQKLEANILSC</sequence>
<dbReference type="EMBL" id="DS113215">
    <property type="protein sequence ID" value="EAY18729.1"/>
    <property type="molecule type" value="Genomic_DNA"/>
</dbReference>
<dbReference type="RefSeq" id="XP_001579715.1">
    <property type="nucleotide sequence ID" value="XM_001579665.1"/>
</dbReference>
<dbReference type="InterPro" id="IPR016024">
    <property type="entry name" value="ARM-type_fold"/>
</dbReference>
<dbReference type="AlphaFoldDB" id="A2DLB1"/>
<dbReference type="GO" id="GO:0008139">
    <property type="term" value="F:nuclear localization sequence binding"/>
    <property type="evidence" value="ECO:0000318"/>
    <property type="project" value="GO_Central"/>
</dbReference>
<reference evidence="1" key="1">
    <citation type="submission" date="2006-10" db="EMBL/GenBank/DDBJ databases">
        <authorList>
            <person name="Amadeo P."/>
            <person name="Zhao Q."/>
            <person name="Wortman J."/>
            <person name="Fraser-Liggett C."/>
            <person name="Carlton J."/>
        </authorList>
    </citation>
    <scope>NUCLEOTIDE SEQUENCE</scope>
    <source>
        <strain evidence="1">G3</strain>
    </source>
</reference>
<keyword evidence="2" id="KW-1185">Reference proteome</keyword>
<organism evidence="1 2">
    <name type="scientific">Trichomonas vaginalis (strain ATCC PRA-98 / G3)</name>
    <dbReference type="NCBI Taxonomy" id="412133"/>
    <lineage>
        <taxon>Eukaryota</taxon>
        <taxon>Metamonada</taxon>
        <taxon>Parabasalia</taxon>
        <taxon>Trichomonadida</taxon>
        <taxon>Trichomonadidae</taxon>
        <taxon>Trichomonas</taxon>
    </lineage>
</organism>
<dbReference type="GO" id="GO:0006606">
    <property type="term" value="P:protein import into nucleus"/>
    <property type="evidence" value="ECO:0000318"/>
    <property type="project" value="GO_Central"/>
</dbReference>
<dbReference type="KEGG" id="tva:5464256"/>
<dbReference type="Proteomes" id="UP000001542">
    <property type="component" value="Unassembled WGS sequence"/>
</dbReference>
<dbReference type="VEuPathDB" id="TrichDB:TVAG_267610"/>